<evidence type="ECO:0000256" key="2">
    <source>
        <dbReference type="ARBA" id="ARBA00023242"/>
    </source>
</evidence>
<gene>
    <name evidence="5" type="primary">CSON008280</name>
</gene>
<dbReference type="GO" id="GO:0005730">
    <property type="term" value="C:nucleolus"/>
    <property type="evidence" value="ECO:0007669"/>
    <property type="project" value="UniProtKB-SubCell"/>
</dbReference>
<evidence type="ECO:0000313" key="5">
    <source>
        <dbReference type="EMBL" id="SSX15243.1"/>
    </source>
</evidence>
<feature type="region of interest" description="Disordered" evidence="3">
    <location>
        <begin position="1"/>
        <end position="53"/>
    </location>
</feature>
<feature type="compositionally biased region" description="Acidic residues" evidence="3">
    <location>
        <begin position="33"/>
        <end position="43"/>
    </location>
</feature>
<keyword evidence="2" id="KW-0539">Nucleus</keyword>
<organism evidence="5">
    <name type="scientific">Culicoides sonorensis</name>
    <name type="common">Biting midge</name>
    <dbReference type="NCBI Taxonomy" id="179676"/>
    <lineage>
        <taxon>Eukaryota</taxon>
        <taxon>Metazoa</taxon>
        <taxon>Ecdysozoa</taxon>
        <taxon>Arthropoda</taxon>
        <taxon>Hexapoda</taxon>
        <taxon>Insecta</taxon>
        <taxon>Pterygota</taxon>
        <taxon>Neoptera</taxon>
        <taxon>Endopterygota</taxon>
        <taxon>Diptera</taxon>
        <taxon>Nematocera</taxon>
        <taxon>Chironomoidea</taxon>
        <taxon>Ceratopogonidae</taxon>
        <taxon>Ceratopogoninae</taxon>
        <taxon>Culicoides</taxon>
        <taxon>Monoculicoides</taxon>
    </lineage>
</organism>
<dbReference type="OMA" id="MADAEFQ"/>
<name>A0A336LEW4_CULSO</name>
<dbReference type="VEuPathDB" id="VectorBase:CSON008280"/>
<feature type="region of interest" description="Disordered" evidence="3">
    <location>
        <begin position="83"/>
        <end position="104"/>
    </location>
</feature>
<reference evidence="5" key="1">
    <citation type="submission" date="2018-04" db="EMBL/GenBank/DDBJ databases">
        <authorList>
            <person name="Go L.Y."/>
            <person name="Mitchell J.A."/>
        </authorList>
    </citation>
    <scope>NUCLEOTIDE SEQUENCE</scope>
    <source>
        <tissue evidence="5">Whole organism</tissue>
    </source>
</reference>
<sequence>MDLFVIDTCPDKDLYQNNATNESTNEESHQNEEISDDDEDEDFGGLPPPSKNISHIIQSAKCPLKKQDLNQIDVCSQLVKKPKDKKKFKRNNKNKNENQDETPFKMPVVDSSLQDIIQSEIKTAVTSTSNPVITSKKSLDTVVMSDRKLLKMRRIENSKTKGKEWFNLPAPEVTEEIKNELELVRMRSALDNKHFYKRSETKVLPKYFQIGKVLPSPLDHYNERHEGNKSKAKTLVDELLADAEFQKKNKRKYREIIESKKSAGYYKASQKMKKLKKRK</sequence>
<accession>A0A336LEW4</accession>
<evidence type="ECO:0000313" key="6">
    <source>
        <dbReference type="EMBL" id="SSX34618.1"/>
    </source>
</evidence>
<dbReference type="PANTHER" id="PTHR21686:SF12">
    <property type="entry name" value="DEOXYNUCLEOTIDYLTRANSFERASE TERMINAL-INTERACTING PROTEIN 2"/>
    <property type="match status" value="1"/>
</dbReference>
<feature type="domain" description="Fcf2 pre-rRNA processing C-terminal" evidence="4">
    <location>
        <begin position="158"/>
        <end position="252"/>
    </location>
</feature>
<dbReference type="GO" id="GO:0003723">
    <property type="term" value="F:RNA binding"/>
    <property type="evidence" value="ECO:0007669"/>
    <property type="project" value="TreeGrafter"/>
</dbReference>
<comment type="subcellular location">
    <subcellularLocation>
        <location evidence="1">Nucleus</location>
        <location evidence="1">Nucleolus</location>
    </subcellularLocation>
</comment>
<proteinExistence type="predicted"/>
<dbReference type="GO" id="GO:0006396">
    <property type="term" value="P:RNA processing"/>
    <property type="evidence" value="ECO:0007669"/>
    <property type="project" value="TreeGrafter"/>
</dbReference>
<evidence type="ECO:0000259" key="4">
    <source>
        <dbReference type="Pfam" id="PF08698"/>
    </source>
</evidence>
<evidence type="ECO:0000256" key="1">
    <source>
        <dbReference type="ARBA" id="ARBA00004604"/>
    </source>
</evidence>
<dbReference type="InterPro" id="IPR039883">
    <property type="entry name" value="Fcf2/DNTTIP2"/>
</dbReference>
<reference evidence="6" key="2">
    <citation type="submission" date="2018-07" db="EMBL/GenBank/DDBJ databases">
        <authorList>
            <person name="Quirk P.G."/>
            <person name="Krulwich T.A."/>
        </authorList>
    </citation>
    <scope>NUCLEOTIDE SEQUENCE</scope>
</reference>
<dbReference type="InterPro" id="IPR014810">
    <property type="entry name" value="Fcf2_C"/>
</dbReference>
<dbReference type="EMBL" id="UFQT01003132">
    <property type="protein sequence ID" value="SSX34618.1"/>
    <property type="molecule type" value="Genomic_DNA"/>
</dbReference>
<dbReference type="AlphaFoldDB" id="A0A336LEW4"/>
<dbReference type="Pfam" id="PF08698">
    <property type="entry name" value="Fcf2"/>
    <property type="match status" value="1"/>
</dbReference>
<dbReference type="PANTHER" id="PTHR21686">
    <property type="entry name" value="DEOXYNUCLEOTIDYLTRANSFERASE TERMINAL-INTERACTING PROTEIN 2"/>
    <property type="match status" value="1"/>
</dbReference>
<dbReference type="EMBL" id="UFQS01003132">
    <property type="protein sequence ID" value="SSX15243.1"/>
    <property type="molecule type" value="Genomic_DNA"/>
</dbReference>
<protein>
    <submittedName>
        <fullName evidence="5">CSON008280 protein</fullName>
    </submittedName>
</protein>
<evidence type="ECO:0000256" key="3">
    <source>
        <dbReference type="SAM" id="MobiDB-lite"/>
    </source>
</evidence>
<feature type="compositionally biased region" description="Basic residues" evidence="3">
    <location>
        <begin position="83"/>
        <end position="93"/>
    </location>
</feature>